<evidence type="ECO:0000313" key="3">
    <source>
        <dbReference type="EMBL" id="XBY43038.1"/>
    </source>
</evidence>
<feature type="compositionally biased region" description="Gly residues" evidence="1">
    <location>
        <begin position="1"/>
        <end position="12"/>
    </location>
</feature>
<accession>A0AAU7X529</accession>
<sequence>MLPFGDGPGQGDVTGSIPQPATAGRDAPSGDWDVVAARIAKIEAAEILSIAWSNAATGHSGTITRTAESRSPTGAACRDFRTTLAKIDGVELYEGRICKGATGGWELIAIGPAVPSPATPPPDAKPSPAKPAATKPAAKARPKERAA</sequence>
<name>A0AAU7X529_9HYPH</name>
<proteinExistence type="predicted"/>
<feature type="region of interest" description="Disordered" evidence="1">
    <location>
        <begin position="111"/>
        <end position="147"/>
    </location>
</feature>
<feature type="compositionally biased region" description="Pro residues" evidence="1">
    <location>
        <begin position="114"/>
        <end position="129"/>
    </location>
</feature>
<dbReference type="InterPro" id="IPR032635">
    <property type="entry name" value="Anti_2"/>
</dbReference>
<feature type="domain" description="Surface antigen" evidence="2">
    <location>
        <begin position="10"/>
        <end position="112"/>
    </location>
</feature>
<protein>
    <submittedName>
        <fullName evidence="3">RT0821/Lpp0805 family surface protein</fullName>
    </submittedName>
</protein>
<evidence type="ECO:0000256" key="1">
    <source>
        <dbReference type="SAM" id="MobiDB-lite"/>
    </source>
</evidence>
<gene>
    <name evidence="3" type="ORF">ABS361_13085</name>
</gene>
<dbReference type="KEGG" id="mflg:ABS361_13085"/>
<reference evidence="3" key="1">
    <citation type="submission" date="2024-06" db="EMBL/GenBank/DDBJ databases">
        <title>Methylostella associata gen. nov., sp. nov., a novel Ancalomicrobiaceae-affiliated facultatively methylotrophic bacteria that feed on methanotrophs of the genus Methylococcus.</title>
        <authorList>
            <person name="Saltykova V."/>
            <person name="Danilova O.V."/>
            <person name="Oshkin I.Y."/>
            <person name="Belova S.E."/>
            <person name="Pimenov N.V."/>
            <person name="Dedysh S.N."/>
        </authorList>
    </citation>
    <scope>NUCLEOTIDE SEQUENCE</scope>
    <source>
        <strain evidence="3">S20</strain>
    </source>
</reference>
<dbReference type="Pfam" id="PF16998">
    <property type="entry name" value="17kDa_Anti_2"/>
    <property type="match status" value="1"/>
</dbReference>
<dbReference type="EMBL" id="CP158568">
    <property type="protein sequence ID" value="XBY43038.1"/>
    <property type="molecule type" value="Genomic_DNA"/>
</dbReference>
<dbReference type="AlphaFoldDB" id="A0AAU7X529"/>
<organism evidence="3">
    <name type="scientific">Methyloraptor flagellatus</name>
    <dbReference type="NCBI Taxonomy" id="3162530"/>
    <lineage>
        <taxon>Bacteria</taxon>
        <taxon>Pseudomonadati</taxon>
        <taxon>Pseudomonadota</taxon>
        <taxon>Alphaproteobacteria</taxon>
        <taxon>Hyphomicrobiales</taxon>
        <taxon>Ancalomicrobiaceae</taxon>
        <taxon>Methyloraptor</taxon>
    </lineage>
</organism>
<feature type="region of interest" description="Disordered" evidence="1">
    <location>
        <begin position="1"/>
        <end position="29"/>
    </location>
</feature>
<dbReference type="RefSeq" id="WP_407048140.1">
    <property type="nucleotide sequence ID" value="NZ_CP158568.1"/>
</dbReference>
<evidence type="ECO:0000259" key="2">
    <source>
        <dbReference type="Pfam" id="PF16998"/>
    </source>
</evidence>